<feature type="compositionally biased region" description="Pro residues" evidence="3">
    <location>
        <begin position="249"/>
        <end position="275"/>
    </location>
</feature>
<proteinExistence type="predicted"/>
<organism evidence="4">
    <name type="scientific">Magallana gigas</name>
    <name type="common">Pacific oyster</name>
    <name type="synonym">Crassostrea gigas</name>
    <dbReference type="NCBI Taxonomy" id="29159"/>
    <lineage>
        <taxon>Eukaryota</taxon>
        <taxon>Metazoa</taxon>
        <taxon>Spiralia</taxon>
        <taxon>Lophotrochozoa</taxon>
        <taxon>Mollusca</taxon>
        <taxon>Bivalvia</taxon>
        <taxon>Autobranchia</taxon>
        <taxon>Pteriomorphia</taxon>
        <taxon>Ostreida</taxon>
        <taxon>Ostreoidea</taxon>
        <taxon>Ostreidae</taxon>
        <taxon>Magallana</taxon>
    </lineage>
</organism>
<dbReference type="EMBL" id="JH816193">
    <property type="protein sequence ID" value="EKC38272.1"/>
    <property type="molecule type" value="Genomic_DNA"/>
</dbReference>
<keyword evidence="1" id="KW-0863">Zinc-finger</keyword>
<sequence>MSNFVHVSHSYSRLFSRQVLELWDYQWNPVHQRYDRVSFRPLHMFEADDNPVDPVDEGEFLPPRPIMVQEMQQSVQQRLVPPPRPPPPNLGASAASPRPGPTVAIPVSPAVPESPASPVGSAYSPTDTPTKRITPSPPPYSPNRLACDRSYYVARQDHQFALPAKCPDNRPARPPMPFSAANPPLQPAPEAHRERVRRRAPSPPRPVGRGRPYVRPTIPSKDSAFGRPSLLFARARNLFADFVPNIQSPPSPPPMVRTFPGPPQAPRTPSPPLAEIPPSRTQSPDIFLELYQHSRHPVDDRSHLTIVPSWAIKAEKEEKGECVVCYGEQEHLQVRCQNCGTMRVCCICIVGIYQSINSCPVCRFRGEF</sequence>
<dbReference type="AlphaFoldDB" id="K1QN52"/>
<feature type="compositionally biased region" description="Low complexity" evidence="3">
    <location>
        <begin position="207"/>
        <end position="216"/>
    </location>
</feature>
<evidence type="ECO:0000256" key="1">
    <source>
        <dbReference type="ARBA" id="ARBA00022771"/>
    </source>
</evidence>
<protein>
    <submittedName>
        <fullName evidence="4">Uncharacterized protein</fullName>
    </submittedName>
</protein>
<reference evidence="4" key="1">
    <citation type="journal article" date="2012" name="Nature">
        <title>The oyster genome reveals stress adaptation and complexity of shell formation.</title>
        <authorList>
            <person name="Zhang G."/>
            <person name="Fang X."/>
            <person name="Guo X."/>
            <person name="Li L."/>
            <person name="Luo R."/>
            <person name="Xu F."/>
            <person name="Yang P."/>
            <person name="Zhang L."/>
            <person name="Wang X."/>
            <person name="Qi H."/>
            <person name="Xiong Z."/>
            <person name="Que H."/>
            <person name="Xie Y."/>
            <person name="Holland P.W."/>
            <person name="Paps J."/>
            <person name="Zhu Y."/>
            <person name="Wu F."/>
            <person name="Chen Y."/>
            <person name="Wang J."/>
            <person name="Peng C."/>
            <person name="Meng J."/>
            <person name="Yang L."/>
            <person name="Liu J."/>
            <person name="Wen B."/>
            <person name="Zhang N."/>
            <person name="Huang Z."/>
            <person name="Zhu Q."/>
            <person name="Feng Y."/>
            <person name="Mount A."/>
            <person name="Hedgecock D."/>
            <person name="Xu Z."/>
            <person name="Liu Y."/>
            <person name="Domazet-Loso T."/>
            <person name="Du Y."/>
            <person name="Sun X."/>
            <person name="Zhang S."/>
            <person name="Liu B."/>
            <person name="Cheng P."/>
            <person name="Jiang X."/>
            <person name="Li J."/>
            <person name="Fan D."/>
            <person name="Wang W."/>
            <person name="Fu W."/>
            <person name="Wang T."/>
            <person name="Wang B."/>
            <person name="Zhang J."/>
            <person name="Peng Z."/>
            <person name="Li Y."/>
            <person name="Li N."/>
            <person name="Wang J."/>
            <person name="Chen M."/>
            <person name="He Y."/>
            <person name="Tan F."/>
            <person name="Song X."/>
            <person name="Zheng Q."/>
            <person name="Huang R."/>
            <person name="Yang H."/>
            <person name="Du X."/>
            <person name="Chen L."/>
            <person name="Yang M."/>
            <person name="Gaffney P.M."/>
            <person name="Wang S."/>
            <person name="Luo L."/>
            <person name="She Z."/>
            <person name="Ming Y."/>
            <person name="Huang W."/>
            <person name="Zhang S."/>
            <person name="Huang B."/>
            <person name="Zhang Y."/>
            <person name="Qu T."/>
            <person name="Ni P."/>
            <person name="Miao G."/>
            <person name="Wang J."/>
            <person name="Wang Q."/>
            <person name="Steinberg C.E."/>
            <person name="Wang H."/>
            <person name="Li N."/>
            <person name="Qian L."/>
            <person name="Zhang G."/>
            <person name="Li Y."/>
            <person name="Yang H."/>
            <person name="Liu X."/>
            <person name="Wang J."/>
            <person name="Yin Y."/>
            <person name="Wang J."/>
        </authorList>
    </citation>
    <scope>NUCLEOTIDE SEQUENCE [LARGE SCALE GENOMIC DNA]</scope>
    <source>
        <strain evidence="4">05x7-T-G4-1.051#20</strain>
    </source>
</reference>
<dbReference type="PROSITE" id="PS50089">
    <property type="entry name" value="ZF_RING_2"/>
    <property type="match status" value="1"/>
</dbReference>
<feature type="compositionally biased region" description="Pro residues" evidence="3">
    <location>
        <begin position="80"/>
        <end position="89"/>
    </location>
</feature>
<gene>
    <name evidence="4" type="ORF">CGI_10022596</name>
</gene>
<keyword evidence="1" id="KW-0479">Metal-binding</keyword>
<feature type="compositionally biased region" description="Polar residues" evidence="3">
    <location>
        <begin position="123"/>
        <end position="133"/>
    </location>
</feature>
<name>K1QN52_MAGGI</name>
<evidence type="ECO:0000256" key="3">
    <source>
        <dbReference type="SAM" id="MobiDB-lite"/>
    </source>
</evidence>
<dbReference type="InterPro" id="IPR001841">
    <property type="entry name" value="Znf_RING"/>
</dbReference>
<feature type="compositionally biased region" description="Low complexity" evidence="3">
    <location>
        <begin position="103"/>
        <end position="122"/>
    </location>
</feature>
<keyword evidence="2" id="KW-0862">Zinc</keyword>
<evidence type="ECO:0000313" key="4">
    <source>
        <dbReference type="EMBL" id="EKC38272.1"/>
    </source>
</evidence>
<feature type="region of interest" description="Disordered" evidence="3">
    <location>
        <begin position="168"/>
        <end position="220"/>
    </location>
</feature>
<accession>K1QN52</accession>
<evidence type="ECO:0000256" key="2">
    <source>
        <dbReference type="ARBA" id="ARBA00022833"/>
    </source>
</evidence>
<dbReference type="InParanoid" id="K1QN52"/>
<dbReference type="GO" id="GO:0008270">
    <property type="term" value="F:zinc ion binding"/>
    <property type="evidence" value="ECO:0007669"/>
    <property type="project" value="UniProtKB-KW"/>
</dbReference>
<feature type="region of interest" description="Disordered" evidence="3">
    <location>
        <begin position="249"/>
        <end position="279"/>
    </location>
</feature>
<feature type="region of interest" description="Disordered" evidence="3">
    <location>
        <begin position="72"/>
        <end position="144"/>
    </location>
</feature>
<dbReference type="HOGENOM" id="CLU_752852_0_0_1"/>